<comment type="caution">
    <text evidence="1">The sequence shown here is derived from an EMBL/GenBank/DDBJ whole genome shotgun (WGS) entry which is preliminary data.</text>
</comment>
<protein>
    <submittedName>
        <fullName evidence="1">Uncharacterized protein</fullName>
    </submittedName>
</protein>
<name>A0A0F9HSK1_9ZZZZ</name>
<sequence>MDTIILFHDYMGQRIDEKESDYAVYVGGETIIFKEKEFFVNGITYDEDQSIKYVRAYSRE</sequence>
<evidence type="ECO:0000313" key="1">
    <source>
        <dbReference type="EMBL" id="KKL78112.1"/>
    </source>
</evidence>
<proteinExistence type="predicted"/>
<dbReference type="EMBL" id="LAZR01023556">
    <property type="protein sequence ID" value="KKL78112.1"/>
    <property type="molecule type" value="Genomic_DNA"/>
</dbReference>
<reference evidence="1" key="1">
    <citation type="journal article" date="2015" name="Nature">
        <title>Complex archaea that bridge the gap between prokaryotes and eukaryotes.</title>
        <authorList>
            <person name="Spang A."/>
            <person name="Saw J.H."/>
            <person name="Jorgensen S.L."/>
            <person name="Zaremba-Niedzwiedzka K."/>
            <person name="Martijn J."/>
            <person name="Lind A.E."/>
            <person name="van Eijk R."/>
            <person name="Schleper C."/>
            <person name="Guy L."/>
            <person name="Ettema T.J."/>
        </authorList>
    </citation>
    <scope>NUCLEOTIDE SEQUENCE</scope>
</reference>
<dbReference type="AlphaFoldDB" id="A0A0F9HSK1"/>
<accession>A0A0F9HSK1</accession>
<organism evidence="1">
    <name type="scientific">marine sediment metagenome</name>
    <dbReference type="NCBI Taxonomy" id="412755"/>
    <lineage>
        <taxon>unclassified sequences</taxon>
        <taxon>metagenomes</taxon>
        <taxon>ecological metagenomes</taxon>
    </lineage>
</organism>
<gene>
    <name evidence="1" type="ORF">LCGC14_2028070</name>
</gene>